<dbReference type="Proteomes" id="UP000323142">
    <property type="component" value="Unassembled WGS sequence"/>
</dbReference>
<feature type="transmembrane region" description="Helical" evidence="1">
    <location>
        <begin position="99"/>
        <end position="121"/>
    </location>
</feature>
<dbReference type="GO" id="GO:0016020">
    <property type="term" value="C:membrane"/>
    <property type="evidence" value="ECO:0007669"/>
    <property type="project" value="InterPro"/>
</dbReference>
<dbReference type="InterPro" id="IPR007820">
    <property type="entry name" value="AbrB_fam"/>
</dbReference>
<accession>A0A5B2VAZ2</accession>
<feature type="transmembrane region" description="Helical" evidence="1">
    <location>
        <begin position="338"/>
        <end position="359"/>
    </location>
</feature>
<evidence type="ECO:0000313" key="2">
    <source>
        <dbReference type="EMBL" id="KAA2235610.1"/>
    </source>
</evidence>
<feature type="transmembrane region" description="Helical" evidence="1">
    <location>
        <begin position="46"/>
        <end position="64"/>
    </location>
</feature>
<keyword evidence="1" id="KW-0472">Membrane</keyword>
<feature type="transmembrane region" description="Helical" evidence="1">
    <location>
        <begin position="224"/>
        <end position="243"/>
    </location>
</feature>
<keyword evidence="1" id="KW-1133">Transmembrane helix</keyword>
<proteinExistence type="predicted"/>
<dbReference type="PANTHER" id="PTHR38457:SF1">
    <property type="entry name" value="REGULATOR ABRB-RELATED"/>
    <property type="match status" value="1"/>
</dbReference>
<dbReference type="EMBL" id="VUOA01000034">
    <property type="protein sequence ID" value="KAA2235610.1"/>
    <property type="molecule type" value="Genomic_DNA"/>
</dbReference>
<name>A0A5B2VAZ2_9HYPH</name>
<dbReference type="RefSeq" id="WP_149820507.1">
    <property type="nucleotide sequence ID" value="NZ_VUOA01000034.1"/>
</dbReference>
<sequence length="364" mass="38135">MRALLDDLRAGLGELAPGRFPYRRFIGALLIGAAGGWLFAWLRLPLPWMLGSMTACTLAALLKAPIAAPTVVRPPMTMVIGVMLGAGFSPAIIGQLPGWLPTLLGLVAFIATCGLACVAYFRRVARLDPVTAYFAGMPGGLVEMVMVGEDKGGDARTIALIHSARILLIVLTLPFVVQTIGGVTLGARAQAGMSVLDTPFVNELWLLVTALVGAVAGRALRLPAAYLLGPMLVSATVHVLGLTDFVPPREVLNVAQLVLGTTIGCRFLGTPPGEILRILWLSIGSTLILLATTVLFAFAVSRVSAHGVVPLMLAYSPGGLAEMSLIALALQIEVAFVAAHHVVRVFLVMVGAGPVFALMRGRAP</sequence>
<feature type="transmembrane region" description="Helical" evidence="1">
    <location>
        <begin position="21"/>
        <end position="40"/>
    </location>
</feature>
<dbReference type="Pfam" id="PF05145">
    <property type="entry name" value="AbrB"/>
    <property type="match status" value="1"/>
</dbReference>
<protein>
    <submittedName>
        <fullName evidence="2">AbrB family transcriptional regulator</fullName>
    </submittedName>
</protein>
<reference evidence="2 3" key="2">
    <citation type="submission" date="2019-09" db="EMBL/GenBank/DDBJ databases">
        <authorList>
            <person name="Jin C."/>
        </authorList>
    </citation>
    <scope>NUCLEOTIDE SEQUENCE [LARGE SCALE GENOMIC DNA]</scope>
    <source>
        <strain evidence="2 3">BN140002</strain>
    </source>
</reference>
<dbReference type="InterPro" id="IPR017516">
    <property type="entry name" value="AbrB_dup"/>
</dbReference>
<dbReference type="PANTHER" id="PTHR38457">
    <property type="entry name" value="REGULATOR ABRB-RELATED"/>
    <property type="match status" value="1"/>
</dbReference>
<dbReference type="GO" id="GO:0010468">
    <property type="term" value="P:regulation of gene expression"/>
    <property type="evidence" value="ECO:0007669"/>
    <property type="project" value="InterPro"/>
</dbReference>
<feature type="transmembrane region" description="Helical" evidence="1">
    <location>
        <begin position="199"/>
        <end position="217"/>
    </location>
</feature>
<feature type="transmembrane region" description="Helical" evidence="1">
    <location>
        <begin position="312"/>
        <end position="332"/>
    </location>
</feature>
<dbReference type="OrthoDB" id="7157734at2"/>
<keyword evidence="3" id="KW-1185">Reference proteome</keyword>
<dbReference type="PIRSF" id="PIRSF038991">
    <property type="entry name" value="Protein_AbrB"/>
    <property type="match status" value="1"/>
</dbReference>
<feature type="transmembrane region" description="Helical" evidence="1">
    <location>
        <begin position="166"/>
        <end position="187"/>
    </location>
</feature>
<dbReference type="NCBIfam" id="TIGR03082">
    <property type="entry name" value="Gneg_AbrB_dup"/>
    <property type="match status" value="2"/>
</dbReference>
<evidence type="ECO:0000256" key="1">
    <source>
        <dbReference type="SAM" id="Phobius"/>
    </source>
</evidence>
<feature type="transmembrane region" description="Helical" evidence="1">
    <location>
        <begin position="278"/>
        <end position="300"/>
    </location>
</feature>
<gene>
    <name evidence="2" type="ORF">F0L46_19110</name>
</gene>
<reference evidence="2 3" key="1">
    <citation type="submission" date="2019-09" db="EMBL/GenBank/DDBJ databases">
        <title>Salinarimonas rosea gen. nov., sp. nov., a new member of the a-2 subgroup of the Proteobacteria.</title>
        <authorList>
            <person name="Liu J."/>
        </authorList>
    </citation>
    <scope>NUCLEOTIDE SEQUENCE [LARGE SCALE GENOMIC DNA]</scope>
    <source>
        <strain evidence="2 3">BN140002</strain>
    </source>
</reference>
<feature type="transmembrane region" description="Helical" evidence="1">
    <location>
        <begin position="76"/>
        <end position="93"/>
    </location>
</feature>
<organism evidence="2 3">
    <name type="scientific">Salinarimonas soli</name>
    <dbReference type="NCBI Taxonomy" id="1638099"/>
    <lineage>
        <taxon>Bacteria</taxon>
        <taxon>Pseudomonadati</taxon>
        <taxon>Pseudomonadota</taxon>
        <taxon>Alphaproteobacteria</taxon>
        <taxon>Hyphomicrobiales</taxon>
        <taxon>Salinarimonadaceae</taxon>
        <taxon>Salinarimonas</taxon>
    </lineage>
</organism>
<keyword evidence="1" id="KW-0812">Transmembrane</keyword>
<evidence type="ECO:0000313" key="3">
    <source>
        <dbReference type="Proteomes" id="UP000323142"/>
    </source>
</evidence>
<dbReference type="AlphaFoldDB" id="A0A5B2VAZ2"/>
<comment type="caution">
    <text evidence="2">The sequence shown here is derived from an EMBL/GenBank/DDBJ whole genome shotgun (WGS) entry which is preliminary data.</text>
</comment>